<dbReference type="EMBL" id="KN822032">
    <property type="protein sequence ID" value="KIM63830.1"/>
    <property type="molecule type" value="Genomic_DNA"/>
</dbReference>
<gene>
    <name evidence="1" type="ORF">SCLCIDRAFT_691257</name>
</gene>
<dbReference type="HOGENOM" id="CLU_1548524_0_0_1"/>
<reference evidence="2" key="2">
    <citation type="submission" date="2015-01" db="EMBL/GenBank/DDBJ databases">
        <title>Evolutionary Origins and Diversification of the Mycorrhizal Mutualists.</title>
        <authorList>
            <consortium name="DOE Joint Genome Institute"/>
            <consortium name="Mycorrhizal Genomics Consortium"/>
            <person name="Kohler A."/>
            <person name="Kuo A."/>
            <person name="Nagy L.G."/>
            <person name="Floudas D."/>
            <person name="Copeland A."/>
            <person name="Barry K.W."/>
            <person name="Cichocki N."/>
            <person name="Veneault-Fourrey C."/>
            <person name="LaButti K."/>
            <person name="Lindquist E.A."/>
            <person name="Lipzen A."/>
            <person name="Lundell T."/>
            <person name="Morin E."/>
            <person name="Murat C."/>
            <person name="Riley R."/>
            <person name="Ohm R."/>
            <person name="Sun H."/>
            <person name="Tunlid A."/>
            <person name="Henrissat B."/>
            <person name="Grigoriev I.V."/>
            <person name="Hibbett D.S."/>
            <person name="Martin F."/>
        </authorList>
    </citation>
    <scope>NUCLEOTIDE SEQUENCE [LARGE SCALE GENOMIC DNA]</scope>
    <source>
        <strain evidence="2">Foug A</strain>
    </source>
</reference>
<dbReference type="InParanoid" id="A0A0C3DT77"/>
<keyword evidence="2" id="KW-1185">Reference proteome</keyword>
<dbReference type="OrthoDB" id="5581784at2759"/>
<dbReference type="SUPFAM" id="SSF56112">
    <property type="entry name" value="Protein kinase-like (PK-like)"/>
    <property type="match status" value="1"/>
</dbReference>
<evidence type="ECO:0000313" key="2">
    <source>
        <dbReference type="Proteomes" id="UP000053989"/>
    </source>
</evidence>
<dbReference type="Proteomes" id="UP000053989">
    <property type="component" value="Unassembled WGS sequence"/>
</dbReference>
<dbReference type="InterPro" id="IPR011009">
    <property type="entry name" value="Kinase-like_dom_sf"/>
</dbReference>
<name>A0A0C3DT77_9AGAM</name>
<proteinExistence type="predicted"/>
<reference evidence="1 2" key="1">
    <citation type="submission" date="2014-04" db="EMBL/GenBank/DDBJ databases">
        <authorList>
            <consortium name="DOE Joint Genome Institute"/>
            <person name="Kuo A."/>
            <person name="Kohler A."/>
            <person name="Nagy L.G."/>
            <person name="Floudas D."/>
            <person name="Copeland A."/>
            <person name="Barry K.W."/>
            <person name="Cichocki N."/>
            <person name="Veneault-Fourrey C."/>
            <person name="LaButti K."/>
            <person name="Lindquist E.A."/>
            <person name="Lipzen A."/>
            <person name="Lundell T."/>
            <person name="Morin E."/>
            <person name="Murat C."/>
            <person name="Sun H."/>
            <person name="Tunlid A."/>
            <person name="Henrissat B."/>
            <person name="Grigoriev I.V."/>
            <person name="Hibbett D.S."/>
            <person name="Martin F."/>
            <person name="Nordberg H.P."/>
            <person name="Cantor M.N."/>
            <person name="Hua S.X."/>
        </authorList>
    </citation>
    <scope>NUCLEOTIDE SEQUENCE [LARGE SCALE GENOMIC DNA]</scope>
    <source>
        <strain evidence="1 2">Foug A</strain>
    </source>
</reference>
<sequence>MKKIWDGLPSRPHDEVTYHRLTNEWWDLCIACWNHEPSLRPTISEIVKKITRIVCLFDLIRLLLIDRPLQMEHPLDSTTRTGPNGANPITKSFEAVIESAHRSIGCPRALLSVGAIKTQCEAAGNVDKPSELLHVKGNSQVNPSPNIDIPATVQEASSTTEPLESCIASVMQP</sequence>
<organism evidence="1 2">
    <name type="scientific">Scleroderma citrinum Foug A</name>
    <dbReference type="NCBI Taxonomy" id="1036808"/>
    <lineage>
        <taxon>Eukaryota</taxon>
        <taxon>Fungi</taxon>
        <taxon>Dikarya</taxon>
        <taxon>Basidiomycota</taxon>
        <taxon>Agaricomycotina</taxon>
        <taxon>Agaricomycetes</taxon>
        <taxon>Agaricomycetidae</taxon>
        <taxon>Boletales</taxon>
        <taxon>Sclerodermatineae</taxon>
        <taxon>Sclerodermataceae</taxon>
        <taxon>Scleroderma</taxon>
    </lineage>
</organism>
<evidence type="ECO:0000313" key="1">
    <source>
        <dbReference type="EMBL" id="KIM63830.1"/>
    </source>
</evidence>
<protein>
    <submittedName>
        <fullName evidence="1">Uncharacterized protein</fullName>
    </submittedName>
</protein>
<dbReference type="AlphaFoldDB" id="A0A0C3DT77"/>
<accession>A0A0C3DT77</accession>